<dbReference type="Proteomes" id="UP000826195">
    <property type="component" value="Unassembled WGS sequence"/>
</dbReference>
<dbReference type="EMBL" id="JAHXZJ010000747">
    <property type="protein sequence ID" value="KAH0557666.1"/>
    <property type="molecule type" value="Genomic_DNA"/>
</dbReference>
<sequence length="433" mass="50401">METKNSKGSLNFVKICSYPELTLDYAKDLIENKKVNVDEIIEFKVTYKMEVLVQKVYITLIYGAVVNQDEKLIDYLLKHGADLNVKRGCYYQKGIKHSVLHTAIRHRQYEVIKYLVNDVTTSEEIVKGITDISERVWFGRYLIDSSNFSLYHENSLKFLKLFWNKGIDLVKYKSPSSLLSTVLMKALQFPNFELAEEVLADGADINCSIYLKDKSFPLTYYFLSDSLYRLAFIVRHPKFNTINAVIEDNRSMLHHLILKRSANQRAESYFRRNLITLLTAGINVNIVDSDNKLAIDCSDDNAKVQYFKRCIVLLLVGGYDVCNKNIEAVQGPEYDELRNRCRQEVEKMEGMKIGISRMSYYDALHWSIHQMAVYLKFVDLNEIASLNNCLFYYWTCEPKKLTEMFPLYGRFLHFKLIKAALRIDLLKQSAEII</sequence>
<organism evidence="1 2">
    <name type="scientific">Cotesia glomerata</name>
    <name type="common">Lepidopteran parasitic wasp</name>
    <name type="synonym">Apanteles glomeratus</name>
    <dbReference type="NCBI Taxonomy" id="32391"/>
    <lineage>
        <taxon>Eukaryota</taxon>
        <taxon>Metazoa</taxon>
        <taxon>Ecdysozoa</taxon>
        <taxon>Arthropoda</taxon>
        <taxon>Hexapoda</taxon>
        <taxon>Insecta</taxon>
        <taxon>Pterygota</taxon>
        <taxon>Neoptera</taxon>
        <taxon>Endopterygota</taxon>
        <taxon>Hymenoptera</taxon>
        <taxon>Apocrita</taxon>
        <taxon>Ichneumonoidea</taxon>
        <taxon>Braconidae</taxon>
        <taxon>Microgastrinae</taxon>
        <taxon>Cotesia</taxon>
    </lineage>
</organism>
<dbReference type="SUPFAM" id="SSF48403">
    <property type="entry name" value="Ankyrin repeat"/>
    <property type="match status" value="1"/>
</dbReference>
<gene>
    <name evidence="1" type="ORF">KQX54_010054</name>
</gene>
<dbReference type="Pfam" id="PF13637">
    <property type="entry name" value="Ank_4"/>
    <property type="match status" value="1"/>
</dbReference>
<comment type="caution">
    <text evidence="1">The sequence shown here is derived from an EMBL/GenBank/DDBJ whole genome shotgun (WGS) entry which is preliminary data.</text>
</comment>
<dbReference type="SMART" id="SM00248">
    <property type="entry name" value="ANK"/>
    <property type="match status" value="4"/>
</dbReference>
<keyword evidence="2" id="KW-1185">Reference proteome</keyword>
<protein>
    <submittedName>
        <fullName evidence="1">Uncharacterized protein</fullName>
    </submittedName>
</protein>
<reference evidence="1 2" key="1">
    <citation type="journal article" date="2021" name="J. Hered.">
        <title>A chromosome-level genome assembly of the parasitoid wasp, Cotesia glomerata (Hymenoptera: Braconidae).</title>
        <authorList>
            <person name="Pinto B.J."/>
            <person name="Weis J.J."/>
            <person name="Gamble T."/>
            <person name="Ode P.J."/>
            <person name="Paul R."/>
            <person name="Zaspel J.M."/>
        </authorList>
    </citation>
    <scope>NUCLEOTIDE SEQUENCE [LARGE SCALE GENOMIC DNA]</scope>
    <source>
        <strain evidence="1">CgM1</strain>
    </source>
</reference>
<evidence type="ECO:0000313" key="2">
    <source>
        <dbReference type="Proteomes" id="UP000826195"/>
    </source>
</evidence>
<name>A0AAV7IQQ2_COTGL</name>
<dbReference type="AlphaFoldDB" id="A0AAV7IQQ2"/>
<proteinExistence type="predicted"/>
<dbReference type="InterPro" id="IPR002110">
    <property type="entry name" value="Ankyrin_rpt"/>
</dbReference>
<dbReference type="InterPro" id="IPR036770">
    <property type="entry name" value="Ankyrin_rpt-contain_sf"/>
</dbReference>
<evidence type="ECO:0000313" key="1">
    <source>
        <dbReference type="EMBL" id="KAH0557666.1"/>
    </source>
</evidence>
<dbReference type="Gene3D" id="1.25.40.20">
    <property type="entry name" value="Ankyrin repeat-containing domain"/>
    <property type="match status" value="2"/>
</dbReference>
<accession>A0AAV7IQQ2</accession>